<dbReference type="InterPro" id="IPR017853">
    <property type="entry name" value="GH"/>
</dbReference>
<evidence type="ECO:0000256" key="15">
    <source>
        <dbReference type="ARBA" id="ARBA00023326"/>
    </source>
</evidence>
<dbReference type="GO" id="GO:0005576">
    <property type="term" value="C:extracellular region"/>
    <property type="evidence" value="ECO:0007669"/>
    <property type="project" value="TreeGrafter"/>
</dbReference>
<accession>A0A433CXU6</accession>
<evidence type="ECO:0000256" key="13">
    <source>
        <dbReference type="ARBA" id="ARBA00023277"/>
    </source>
</evidence>
<keyword evidence="6" id="KW-1003">Cell membrane</keyword>
<evidence type="ECO:0000313" key="21">
    <source>
        <dbReference type="EMBL" id="RUP43403.1"/>
    </source>
</evidence>
<proteinExistence type="inferred from homology"/>
<dbReference type="InterPro" id="IPR050732">
    <property type="entry name" value="Beta-glucan_modifiers"/>
</dbReference>
<comment type="caution">
    <text evidence="21">The sequence shown here is derived from an EMBL/GenBank/DDBJ whole genome shotgun (WGS) entry which is preliminary data.</text>
</comment>
<keyword evidence="12" id="KW-0325">Glycoprotein</keyword>
<keyword evidence="15" id="KW-0624">Polysaccharide degradation</keyword>
<keyword evidence="10 21" id="KW-0378">Hydrolase</keyword>
<dbReference type="PANTHER" id="PTHR16631:SF17">
    <property type="entry name" value="GLUCAN ENDO-1,3-BETA-GLUCOSIDASE BTGC"/>
    <property type="match status" value="1"/>
</dbReference>
<dbReference type="InterPro" id="IPR000490">
    <property type="entry name" value="Glyco_hydro_17"/>
</dbReference>
<evidence type="ECO:0000256" key="6">
    <source>
        <dbReference type="ARBA" id="ARBA00022475"/>
    </source>
</evidence>
<name>A0A433CXU6_9FUNG</name>
<dbReference type="GO" id="GO:0071555">
    <property type="term" value="P:cell wall organization"/>
    <property type="evidence" value="ECO:0007669"/>
    <property type="project" value="UniProtKB-KW"/>
</dbReference>
<evidence type="ECO:0000256" key="8">
    <source>
        <dbReference type="ARBA" id="ARBA00022525"/>
    </source>
</evidence>
<dbReference type="AlphaFoldDB" id="A0A433CXU6"/>
<keyword evidence="13" id="KW-0119">Carbohydrate metabolism</keyword>
<reference evidence="21 22" key="1">
    <citation type="journal article" date="2018" name="New Phytol.">
        <title>Phylogenomics of Endogonaceae and evolution of mycorrhizas within Mucoromycota.</title>
        <authorList>
            <person name="Chang Y."/>
            <person name="Desiro A."/>
            <person name="Na H."/>
            <person name="Sandor L."/>
            <person name="Lipzen A."/>
            <person name="Clum A."/>
            <person name="Barry K."/>
            <person name="Grigoriev I.V."/>
            <person name="Martin F.M."/>
            <person name="Stajich J.E."/>
            <person name="Smith M.E."/>
            <person name="Bonito G."/>
            <person name="Spatafora J.W."/>
        </authorList>
    </citation>
    <scope>NUCLEOTIDE SEQUENCE [LARGE SCALE GENOMIC DNA]</scope>
    <source>
        <strain evidence="21 22">GMNB39</strain>
    </source>
</reference>
<dbReference type="PANTHER" id="PTHR16631">
    <property type="entry name" value="GLUCAN 1,3-BETA-GLUCOSIDASE"/>
    <property type="match status" value="1"/>
</dbReference>
<protein>
    <recommendedName>
        <fullName evidence="5">glucan endo-1,3-beta-D-glucosidase</fullName>
        <ecNumber evidence="5">3.2.1.39</ecNumber>
    </recommendedName>
    <alternativeName>
        <fullName evidence="18">Endo-1,3-beta-glucanase btgC</fullName>
    </alternativeName>
    <alternativeName>
        <fullName evidence="17">Laminarinase btgC</fullName>
    </alternativeName>
</protein>
<evidence type="ECO:0000256" key="10">
    <source>
        <dbReference type="ARBA" id="ARBA00022801"/>
    </source>
</evidence>
<evidence type="ECO:0000256" key="3">
    <source>
        <dbReference type="ARBA" id="ARBA00004401"/>
    </source>
</evidence>
<dbReference type="SUPFAM" id="SSF51445">
    <property type="entry name" value="(Trans)glycosidases"/>
    <property type="match status" value="1"/>
</dbReference>
<dbReference type="EC" id="3.2.1.39" evidence="5"/>
<evidence type="ECO:0000256" key="4">
    <source>
        <dbReference type="ARBA" id="ARBA00008773"/>
    </source>
</evidence>
<comment type="similarity">
    <text evidence="4 19">Belongs to the glycosyl hydrolase 17 family.</text>
</comment>
<feature type="chain" id="PRO_5019262337" description="glucan endo-1,3-beta-D-glucosidase" evidence="20">
    <location>
        <begin position="25"/>
        <end position="347"/>
    </location>
</feature>
<feature type="signal peptide" evidence="20">
    <location>
        <begin position="1"/>
        <end position="24"/>
    </location>
</feature>
<comment type="catalytic activity">
    <reaction evidence="1">
        <text>Hydrolysis of (1-&gt;3)-beta-D-glucosidic linkages in (1-&gt;3)-beta-D-glucans.</text>
        <dbReference type="EC" id="3.2.1.39"/>
    </reaction>
</comment>
<keyword evidence="8" id="KW-0964">Secreted</keyword>
<dbReference type="OrthoDB" id="77201at2759"/>
<dbReference type="GO" id="GO:0009986">
    <property type="term" value="C:cell surface"/>
    <property type="evidence" value="ECO:0007669"/>
    <property type="project" value="TreeGrafter"/>
</dbReference>
<dbReference type="EMBL" id="RBNI01011082">
    <property type="protein sequence ID" value="RUP43403.1"/>
    <property type="molecule type" value="Genomic_DNA"/>
</dbReference>
<evidence type="ECO:0000256" key="20">
    <source>
        <dbReference type="SAM" id="SignalP"/>
    </source>
</evidence>
<evidence type="ECO:0000256" key="18">
    <source>
        <dbReference type="ARBA" id="ARBA00043078"/>
    </source>
</evidence>
<evidence type="ECO:0000256" key="12">
    <source>
        <dbReference type="ARBA" id="ARBA00023180"/>
    </source>
</evidence>
<evidence type="ECO:0000256" key="19">
    <source>
        <dbReference type="RuleBase" id="RU004335"/>
    </source>
</evidence>
<dbReference type="Proteomes" id="UP000268093">
    <property type="component" value="Unassembled WGS sequence"/>
</dbReference>
<keyword evidence="9 20" id="KW-0732">Signal</keyword>
<evidence type="ECO:0000256" key="9">
    <source>
        <dbReference type="ARBA" id="ARBA00022729"/>
    </source>
</evidence>
<evidence type="ECO:0000256" key="7">
    <source>
        <dbReference type="ARBA" id="ARBA00022512"/>
    </source>
</evidence>
<evidence type="ECO:0000256" key="2">
    <source>
        <dbReference type="ARBA" id="ARBA00004191"/>
    </source>
</evidence>
<dbReference type="GO" id="GO:0005886">
    <property type="term" value="C:plasma membrane"/>
    <property type="evidence" value="ECO:0007669"/>
    <property type="project" value="UniProtKB-SubCell"/>
</dbReference>
<evidence type="ECO:0000256" key="17">
    <source>
        <dbReference type="ARBA" id="ARBA00042373"/>
    </source>
</evidence>
<sequence length="347" mass="37825">MANIQALLIQVLLVLAILSVLVSAKPTRKSKRATGKFRCGALDAENSMYVSLNCALNSLFFTRMKMAIGTNFWGITYTVYSASGQCLSEAQVTNDVALMKSAGITHIRMYGQDCDGLNSVLNALNGSTIKVLAGIWFSDDARYKTEISSFLAILRSQPSSVLSTNLMGVVVGNENVNSHFMNENTLIAHIKDASAQIKGAGFNSVKITTSEPPNTYTKTIMDLSVIDFVLPNVHPYFGKVDVGQAFSSLMSQVNALKKKTGKPFIVGETGWPSAGNTFGAAVPLLANEQLYAKDVICKAPGQNLQYFFFEAFDSLWKQPGQFGVEQHWGVWNRTTSKPKINFVGIQC</sequence>
<evidence type="ECO:0000256" key="5">
    <source>
        <dbReference type="ARBA" id="ARBA00012780"/>
    </source>
</evidence>
<evidence type="ECO:0000256" key="16">
    <source>
        <dbReference type="ARBA" id="ARBA00037649"/>
    </source>
</evidence>
<comment type="subcellular location">
    <subcellularLocation>
        <location evidence="3">Cell membrane</location>
        <topology evidence="3">Single-pass type II membrane protein</topology>
    </subcellularLocation>
    <subcellularLocation>
        <location evidence="2">Secreted</location>
        <location evidence="2">Cell wall</location>
    </subcellularLocation>
</comment>
<gene>
    <name evidence="21" type="ORF">BC936DRAFT_137234</name>
</gene>
<evidence type="ECO:0000256" key="1">
    <source>
        <dbReference type="ARBA" id="ARBA00000382"/>
    </source>
</evidence>
<keyword evidence="7" id="KW-0134">Cell wall</keyword>
<keyword evidence="14" id="KW-0961">Cell wall biogenesis/degradation</keyword>
<dbReference type="Pfam" id="PF00332">
    <property type="entry name" value="Glyco_hydro_17"/>
    <property type="match status" value="1"/>
</dbReference>
<keyword evidence="11" id="KW-0472">Membrane</keyword>
<comment type="function">
    <text evidence="16">Glucanases play a role in cell expansion during growth, in cell-cell fusion during mating, and in spore release during sporulation. This enzyme may be involved in beta-glucan degradation. Active on laminarin and lichenan.</text>
</comment>
<dbReference type="GO" id="GO:0009277">
    <property type="term" value="C:fungal-type cell wall"/>
    <property type="evidence" value="ECO:0007669"/>
    <property type="project" value="TreeGrafter"/>
</dbReference>
<organism evidence="21 22">
    <name type="scientific">Jimgerdemannia flammicorona</name>
    <dbReference type="NCBI Taxonomy" id="994334"/>
    <lineage>
        <taxon>Eukaryota</taxon>
        <taxon>Fungi</taxon>
        <taxon>Fungi incertae sedis</taxon>
        <taxon>Mucoromycota</taxon>
        <taxon>Mucoromycotina</taxon>
        <taxon>Endogonomycetes</taxon>
        <taxon>Endogonales</taxon>
        <taxon>Endogonaceae</taxon>
        <taxon>Jimgerdemannia</taxon>
    </lineage>
</organism>
<keyword evidence="22" id="KW-1185">Reference proteome</keyword>
<evidence type="ECO:0000256" key="11">
    <source>
        <dbReference type="ARBA" id="ARBA00023136"/>
    </source>
</evidence>
<evidence type="ECO:0000256" key="14">
    <source>
        <dbReference type="ARBA" id="ARBA00023316"/>
    </source>
</evidence>
<evidence type="ECO:0000313" key="22">
    <source>
        <dbReference type="Proteomes" id="UP000268093"/>
    </source>
</evidence>
<dbReference type="Gene3D" id="3.20.20.80">
    <property type="entry name" value="Glycosidases"/>
    <property type="match status" value="2"/>
</dbReference>
<dbReference type="GO" id="GO:0000272">
    <property type="term" value="P:polysaccharide catabolic process"/>
    <property type="evidence" value="ECO:0007669"/>
    <property type="project" value="UniProtKB-KW"/>
</dbReference>
<dbReference type="GO" id="GO:0042973">
    <property type="term" value="F:glucan endo-1,3-beta-D-glucosidase activity"/>
    <property type="evidence" value="ECO:0007669"/>
    <property type="project" value="UniProtKB-EC"/>
</dbReference>